<dbReference type="InterPro" id="IPR019453">
    <property type="entry name" value="VPS39/TGFA1_Znf"/>
</dbReference>
<dbReference type="Pfam" id="PF23556">
    <property type="entry name" value="TPR_Vps41"/>
    <property type="match status" value="1"/>
</dbReference>
<dbReference type="GO" id="GO:0006886">
    <property type="term" value="P:intracellular protein transport"/>
    <property type="evidence" value="ECO:0007669"/>
    <property type="project" value="UniProtKB-UniRule"/>
</dbReference>
<feature type="repeat" description="CHCR" evidence="4">
    <location>
        <begin position="654"/>
        <end position="821"/>
    </location>
</feature>
<feature type="region of interest" description="Disordered" evidence="5">
    <location>
        <begin position="396"/>
        <end position="417"/>
    </location>
</feature>
<evidence type="ECO:0000256" key="3">
    <source>
        <dbReference type="ARBA" id="ARBA00038201"/>
    </source>
</evidence>
<reference evidence="7" key="1">
    <citation type="submission" date="2021-06" db="EMBL/GenBank/DDBJ databases">
        <authorList>
            <person name="Kallberg Y."/>
            <person name="Tangrot J."/>
            <person name="Rosling A."/>
        </authorList>
    </citation>
    <scope>NUCLEOTIDE SEQUENCE</scope>
    <source>
        <strain evidence="7">FL130A</strain>
    </source>
</reference>
<dbReference type="GO" id="GO:0006914">
    <property type="term" value="P:autophagy"/>
    <property type="evidence" value="ECO:0007669"/>
    <property type="project" value="TreeGrafter"/>
</dbReference>
<keyword evidence="8" id="KW-1185">Reference proteome</keyword>
<feature type="compositionally biased region" description="Low complexity" evidence="5">
    <location>
        <begin position="505"/>
        <end position="523"/>
    </location>
</feature>
<accession>A0A9N9A0J0</accession>
<dbReference type="OrthoDB" id="5325112at2759"/>
<dbReference type="PANTHER" id="PTHR12894:SF49">
    <property type="entry name" value="VAM6_VPS39-LIKE PROTEIN"/>
    <property type="match status" value="1"/>
</dbReference>
<dbReference type="InterPro" id="IPR019452">
    <property type="entry name" value="VPS39/TGF_beta_rcpt-assoc_1"/>
</dbReference>
<dbReference type="GO" id="GO:0012505">
    <property type="term" value="C:endomembrane system"/>
    <property type="evidence" value="ECO:0007669"/>
    <property type="project" value="UniProtKB-SubCell"/>
</dbReference>
<proteinExistence type="inferred from homology"/>
<comment type="similarity">
    <text evidence="3">Belongs to the VAM6/VPS39 family.</text>
</comment>
<comment type="subcellular location">
    <subcellularLocation>
        <location evidence="1">Endomembrane system</location>
        <topology evidence="1">Peripheral membrane protein</topology>
    </subcellularLocation>
</comment>
<evidence type="ECO:0000256" key="2">
    <source>
        <dbReference type="ARBA" id="ARBA00023136"/>
    </source>
</evidence>
<evidence type="ECO:0000259" key="6">
    <source>
        <dbReference type="PROSITE" id="PS50219"/>
    </source>
</evidence>
<dbReference type="InterPro" id="IPR011044">
    <property type="entry name" value="Quino_amine_DH_bsu"/>
</dbReference>
<dbReference type="Pfam" id="PF10367">
    <property type="entry name" value="zf-Vps39_C"/>
    <property type="match status" value="1"/>
</dbReference>
<dbReference type="GO" id="GO:0034058">
    <property type="term" value="P:endosomal vesicle fusion"/>
    <property type="evidence" value="ECO:0007669"/>
    <property type="project" value="TreeGrafter"/>
</dbReference>
<evidence type="ECO:0000256" key="4">
    <source>
        <dbReference type="PROSITE-ProRule" id="PRU01006"/>
    </source>
</evidence>
<feature type="domain" description="CNH" evidence="6">
    <location>
        <begin position="15"/>
        <end position="306"/>
    </location>
</feature>
<dbReference type="InterPro" id="IPR001180">
    <property type="entry name" value="CNH_dom"/>
</dbReference>
<dbReference type="PROSITE" id="PS50236">
    <property type="entry name" value="CHCR"/>
    <property type="match status" value="1"/>
</dbReference>
<feature type="region of interest" description="Disordered" evidence="5">
    <location>
        <begin position="498"/>
        <end position="523"/>
    </location>
</feature>
<dbReference type="EMBL" id="CAJVPS010000882">
    <property type="protein sequence ID" value="CAG8513454.1"/>
    <property type="molecule type" value="Genomic_DNA"/>
</dbReference>
<sequence>MHDAFKVSVALDKFQHKIESIFAYGDKLLVGTQTGALSVYEVHDPIGDEPLAVTLTETFKNFARSKIDQLDIIKEIGVLVSLADSHVSIFDLNTFQLQRQLTKTRGANIFSIDTKIEISEDEGSKGIPMIVTRLAVGVRRKLIIFTWKDSDFTDTKEFPIADRIRAMAWVSPQKLCLGLSNEYALIDITSGNTIDLFSPSSVTSSGTSYISFIGTKVNKPLVTKLPHEEILLAKDNVSIFVGLDGNPTRKVGIDWSGMPEEIGYSYPYLIAILPKHVEVRNLATQTLVQTVELPQARLINAGKYLYIANNSTVWRFIPYSYEKQIDQLVEQLEYEEAISLTKQIEPILLDDKDAKLKQIRNLFAHHLFRQQKFDTAITIFQELETDPAEVIALYPPSISGESDSEGDQESIEKLTEKPLENGTKSHQLSVVKELGSITGDDSQNITSIKDEKLSEAETVVKETEKNENKLEGKVLEEAVSALIRFLTDRRQKTSKILHHLQSNRSVSSTPPGSPSSHRPSLNSLSSLDMHQIMKTAALVDTSLLKSYMIINDALVGPLLRVPNHCNVEESEGLLLERKKYKELVDLYHGKGLHRKSLELLKMLGQSSEGPMKGTLHTILYLQKLGPDHFDLILEFASWVLETDPEEGMEIFIDDHLEVQKLPRDQVLKYLEQFSPDLCIIFLEHIIYGLGDQTSEYHNRLIMAYLNKLRRLNHEIEVNGSSEKIQKSLEETDKKLLNFLDESQFYRAEKILGQLRFDDFFAARAKLLSRLGQHDQALHIYVHKLKDEQMAEEYCIKKYNDKNNPVKKVFLSLLRVYLKPSDGEEVMIEPALRLLSRHGTHVNASEALEMLPPTIKVSQLYGFVEKYIRESNRNRNMNMIVKNLLKADQSQQLMFYRSRRVKIDEDRMCPQCTRRIGHSVFAVFPNGVIVHYHCKDKYSASHETTI</sequence>
<organism evidence="7 8">
    <name type="scientific">Ambispora leptoticha</name>
    <dbReference type="NCBI Taxonomy" id="144679"/>
    <lineage>
        <taxon>Eukaryota</taxon>
        <taxon>Fungi</taxon>
        <taxon>Fungi incertae sedis</taxon>
        <taxon>Mucoromycota</taxon>
        <taxon>Glomeromycotina</taxon>
        <taxon>Glomeromycetes</taxon>
        <taxon>Archaeosporales</taxon>
        <taxon>Ambisporaceae</taxon>
        <taxon>Ambispora</taxon>
    </lineage>
</organism>
<dbReference type="InterPro" id="IPR000547">
    <property type="entry name" value="Clathrin_H-chain/VPS_repeat"/>
</dbReference>
<dbReference type="PROSITE" id="PS50219">
    <property type="entry name" value="CNH"/>
    <property type="match status" value="1"/>
</dbReference>
<evidence type="ECO:0000313" key="8">
    <source>
        <dbReference type="Proteomes" id="UP000789508"/>
    </source>
</evidence>
<gene>
    <name evidence="7" type="ORF">ALEPTO_LOCUS4093</name>
</gene>
<dbReference type="Pfam" id="PF10366">
    <property type="entry name" value="Vps39_1"/>
    <property type="match status" value="1"/>
</dbReference>
<dbReference type="Pfam" id="PF00780">
    <property type="entry name" value="CNH"/>
    <property type="match status" value="1"/>
</dbReference>
<evidence type="ECO:0000256" key="5">
    <source>
        <dbReference type="SAM" id="MobiDB-lite"/>
    </source>
</evidence>
<dbReference type="InterPro" id="IPR032914">
    <property type="entry name" value="Vam6/VPS39/TRAP1"/>
</dbReference>
<dbReference type="SUPFAM" id="SSF50969">
    <property type="entry name" value="YVTN repeat-like/Quinoprotein amine dehydrogenase"/>
    <property type="match status" value="1"/>
</dbReference>
<dbReference type="AlphaFoldDB" id="A0A9N9A0J0"/>
<keyword evidence="2" id="KW-0472">Membrane</keyword>
<dbReference type="PANTHER" id="PTHR12894">
    <property type="entry name" value="CNH DOMAIN CONTAINING"/>
    <property type="match status" value="1"/>
</dbReference>
<name>A0A9N9A0J0_9GLOM</name>
<dbReference type="SMART" id="SM00036">
    <property type="entry name" value="CNH"/>
    <property type="match status" value="1"/>
</dbReference>
<protein>
    <submittedName>
        <fullName evidence="7">4628_t:CDS:1</fullName>
    </submittedName>
</protein>
<evidence type="ECO:0000256" key="1">
    <source>
        <dbReference type="ARBA" id="ARBA00004184"/>
    </source>
</evidence>
<comment type="caution">
    <text evidence="7">The sequence shown here is derived from an EMBL/GenBank/DDBJ whole genome shotgun (WGS) entry which is preliminary data.</text>
</comment>
<evidence type="ECO:0000313" key="7">
    <source>
        <dbReference type="EMBL" id="CAG8513454.1"/>
    </source>
</evidence>
<dbReference type="Proteomes" id="UP000789508">
    <property type="component" value="Unassembled WGS sequence"/>
</dbReference>
<dbReference type="GO" id="GO:0000329">
    <property type="term" value="C:fungal-type vacuole membrane"/>
    <property type="evidence" value="ECO:0007669"/>
    <property type="project" value="TreeGrafter"/>
</dbReference>